<keyword evidence="2" id="KW-0472">Membrane</keyword>
<feature type="region of interest" description="Disordered" evidence="1">
    <location>
        <begin position="121"/>
        <end position="140"/>
    </location>
</feature>
<evidence type="ECO:0000313" key="3">
    <source>
        <dbReference type="EMBL" id="KAL3512540.1"/>
    </source>
</evidence>
<accession>A0ABD2YZ43</accession>
<reference evidence="3 4" key="1">
    <citation type="submission" date="2024-11" db="EMBL/GenBank/DDBJ databases">
        <title>A near-complete genome assembly of Cinchona calisaya.</title>
        <authorList>
            <person name="Lian D.C."/>
            <person name="Zhao X.W."/>
            <person name="Wei L."/>
        </authorList>
    </citation>
    <scope>NUCLEOTIDE SEQUENCE [LARGE SCALE GENOMIC DNA]</scope>
    <source>
        <tissue evidence="3">Nenye</tissue>
    </source>
</reference>
<evidence type="ECO:0000313" key="4">
    <source>
        <dbReference type="Proteomes" id="UP001630127"/>
    </source>
</evidence>
<comment type="caution">
    <text evidence="3">The sequence shown here is derived from an EMBL/GenBank/DDBJ whole genome shotgun (WGS) entry which is preliminary data.</text>
</comment>
<proteinExistence type="predicted"/>
<keyword evidence="2" id="KW-1133">Transmembrane helix</keyword>
<dbReference type="AlphaFoldDB" id="A0ABD2YZ43"/>
<organism evidence="3 4">
    <name type="scientific">Cinchona calisaya</name>
    <dbReference type="NCBI Taxonomy" id="153742"/>
    <lineage>
        <taxon>Eukaryota</taxon>
        <taxon>Viridiplantae</taxon>
        <taxon>Streptophyta</taxon>
        <taxon>Embryophyta</taxon>
        <taxon>Tracheophyta</taxon>
        <taxon>Spermatophyta</taxon>
        <taxon>Magnoliopsida</taxon>
        <taxon>eudicotyledons</taxon>
        <taxon>Gunneridae</taxon>
        <taxon>Pentapetalae</taxon>
        <taxon>asterids</taxon>
        <taxon>lamiids</taxon>
        <taxon>Gentianales</taxon>
        <taxon>Rubiaceae</taxon>
        <taxon>Cinchonoideae</taxon>
        <taxon>Cinchoneae</taxon>
        <taxon>Cinchona</taxon>
    </lineage>
</organism>
<keyword evidence="2" id="KW-0812">Transmembrane</keyword>
<dbReference type="EMBL" id="JBJUIK010000011">
    <property type="protein sequence ID" value="KAL3512540.1"/>
    <property type="molecule type" value="Genomic_DNA"/>
</dbReference>
<evidence type="ECO:0000256" key="2">
    <source>
        <dbReference type="SAM" id="Phobius"/>
    </source>
</evidence>
<dbReference type="Proteomes" id="UP001630127">
    <property type="component" value="Unassembled WGS sequence"/>
</dbReference>
<feature type="compositionally biased region" description="Gly residues" evidence="1">
    <location>
        <begin position="129"/>
        <end position="140"/>
    </location>
</feature>
<gene>
    <name evidence="3" type="ORF">ACH5RR_025257</name>
</gene>
<name>A0ABD2YZ43_9GENT</name>
<evidence type="ECO:0000256" key="1">
    <source>
        <dbReference type="SAM" id="MobiDB-lite"/>
    </source>
</evidence>
<feature type="transmembrane region" description="Helical" evidence="2">
    <location>
        <begin position="44"/>
        <end position="67"/>
    </location>
</feature>
<keyword evidence="4" id="KW-1185">Reference proteome</keyword>
<sequence>MSMLPLESAVHSGTVSVGSRILDLLVPIDLHGAISHTQTVMSSAGMFCADLCGVINFLSIIVIFEIITYAATGFRMNLACKGEGDGMVVVALMELKKTVGGTDGRGDRDSKRRASRWRMAVEEEENAFGSGGGGGFAARD</sequence>
<protein>
    <submittedName>
        <fullName evidence="3">Uncharacterized protein</fullName>
    </submittedName>
</protein>